<reference evidence="2" key="1">
    <citation type="submission" date="2019-08" db="EMBL/GenBank/DDBJ databases">
        <authorList>
            <person name="Kucharzyk K."/>
            <person name="Murdoch R.W."/>
            <person name="Higgins S."/>
            <person name="Loffler F."/>
        </authorList>
    </citation>
    <scope>NUCLEOTIDE SEQUENCE</scope>
</reference>
<sequence>MAGEHGDTARGYRPAVRQQRHTQAGDARFVLLDLGGIAALPGRGDGVAQLRGGGLRWGIGVEMIIGNRPVGQDCASE</sequence>
<feature type="compositionally biased region" description="Basic and acidic residues" evidence="1">
    <location>
        <begin position="1"/>
        <end position="10"/>
    </location>
</feature>
<evidence type="ECO:0000256" key="1">
    <source>
        <dbReference type="SAM" id="MobiDB-lite"/>
    </source>
</evidence>
<proteinExistence type="predicted"/>
<dbReference type="EMBL" id="VSSQ01057388">
    <property type="protein sequence ID" value="MPN11186.1"/>
    <property type="molecule type" value="Genomic_DNA"/>
</dbReference>
<gene>
    <name evidence="2" type="ORF">SDC9_158487</name>
</gene>
<dbReference type="AlphaFoldDB" id="A0A645FC26"/>
<protein>
    <submittedName>
        <fullName evidence="2">Uncharacterized protein</fullName>
    </submittedName>
</protein>
<organism evidence="2">
    <name type="scientific">bioreactor metagenome</name>
    <dbReference type="NCBI Taxonomy" id="1076179"/>
    <lineage>
        <taxon>unclassified sequences</taxon>
        <taxon>metagenomes</taxon>
        <taxon>ecological metagenomes</taxon>
    </lineage>
</organism>
<feature type="region of interest" description="Disordered" evidence="1">
    <location>
        <begin position="1"/>
        <end position="22"/>
    </location>
</feature>
<name>A0A645FC26_9ZZZZ</name>
<evidence type="ECO:0000313" key="2">
    <source>
        <dbReference type="EMBL" id="MPN11186.1"/>
    </source>
</evidence>
<accession>A0A645FC26</accession>
<comment type="caution">
    <text evidence="2">The sequence shown here is derived from an EMBL/GenBank/DDBJ whole genome shotgun (WGS) entry which is preliminary data.</text>
</comment>